<dbReference type="AlphaFoldDB" id="A0A813QUT9"/>
<protein>
    <submittedName>
        <fullName evidence="2">Uncharacterized protein</fullName>
    </submittedName>
</protein>
<evidence type="ECO:0000313" key="2">
    <source>
        <dbReference type="EMBL" id="CAF0773313.1"/>
    </source>
</evidence>
<gene>
    <name evidence="3" type="ORF">JBS370_LOCUS25679</name>
    <name evidence="2" type="ORF">ZHD862_LOCUS976</name>
</gene>
<proteinExistence type="predicted"/>
<evidence type="ECO:0000256" key="1">
    <source>
        <dbReference type="SAM" id="MobiDB-lite"/>
    </source>
</evidence>
<evidence type="ECO:0000313" key="3">
    <source>
        <dbReference type="EMBL" id="CAF3990239.1"/>
    </source>
</evidence>
<feature type="region of interest" description="Disordered" evidence="1">
    <location>
        <begin position="1"/>
        <end position="30"/>
    </location>
</feature>
<sequence length="86" mass="10164">MNIDPDIGGDDDNRSHGGFRPGADRKRKAARTSIQIMANKRREEAAHRQQISRYKAKLTEWIDKLKWSHLIWIHQIKYNELLFSFS</sequence>
<dbReference type="Proteomes" id="UP000663836">
    <property type="component" value="Unassembled WGS sequence"/>
</dbReference>
<organism evidence="2 4">
    <name type="scientific">Rotaria sordida</name>
    <dbReference type="NCBI Taxonomy" id="392033"/>
    <lineage>
        <taxon>Eukaryota</taxon>
        <taxon>Metazoa</taxon>
        <taxon>Spiralia</taxon>
        <taxon>Gnathifera</taxon>
        <taxon>Rotifera</taxon>
        <taxon>Eurotatoria</taxon>
        <taxon>Bdelloidea</taxon>
        <taxon>Philodinida</taxon>
        <taxon>Philodinidae</taxon>
        <taxon>Rotaria</taxon>
    </lineage>
</organism>
<accession>A0A813QUT9</accession>
<dbReference type="Proteomes" id="UP000663864">
    <property type="component" value="Unassembled WGS sequence"/>
</dbReference>
<comment type="caution">
    <text evidence="2">The sequence shown here is derived from an EMBL/GenBank/DDBJ whole genome shotgun (WGS) entry which is preliminary data.</text>
</comment>
<dbReference type="EMBL" id="CAJOBD010004329">
    <property type="protein sequence ID" value="CAF3990239.1"/>
    <property type="molecule type" value="Genomic_DNA"/>
</dbReference>
<evidence type="ECO:0000313" key="4">
    <source>
        <dbReference type="Proteomes" id="UP000663864"/>
    </source>
</evidence>
<reference evidence="2" key="1">
    <citation type="submission" date="2021-02" db="EMBL/GenBank/DDBJ databases">
        <authorList>
            <person name="Nowell W R."/>
        </authorList>
    </citation>
    <scope>NUCLEOTIDE SEQUENCE</scope>
</reference>
<name>A0A813QUT9_9BILA</name>
<dbReference type="EMBL" id="CAJNOT010000015">
    <property type="protein sequence ID" value="CAF0773313.1"/>
    <property type="molecule type" value="Genomic_DNA"/>
</dbReference>